<dbReference type="SUPFAM" id="SSF52402">
    <property type="entry name" value="Adenine nucleotide alpha hydrolases-like"/>
    <property type="match status" value="1"/>
</dbReference>
<protein>
    <submittedName>
        <fullName evidence="3">Universal stress protein</fullName>
    </submittedName>
</protein>
<gene>
    <name evidence="3" type="ORF">ENN50_03290</name>
</gene>
<dbReference type="PRINTS" id="PR01438">
    <property type="entry name" value="UNVRSLSTRESS"/>
</dbReference>
<dbReference type="Gene3D" id="3.40.50.12370">
    <property type="match status" value="1"/>
</dbReference>
<dbReference type="EMBL" id="DSBW01000077">
    <property type="protein sequence ID" value="HED30714.1"/>
    <property type="molecule type" value="Genomic_DNA"/>
</dbReference>
<dbReference type="CDD" id="cd00293">
    <property type="entry name" value="USP-like"/>
    <property type="match status" value="1"/>
</dbReference>
<dbReference type="PANTHER" id="PTHR46268:SF6">
    <property type="entry name" value="UNIVERSAL STRESS PROTEIN UP12"/>
    <property type="match status" value="1"/>
</dbReference>
<dbReference type="InterPro" id="IPR006015">
    <property type="entry name" value="Universal_stress_UspA"/>
</dbReference>
<dbReference type="Proteomes" id="UP000886335">
    <property type="component" value="Unassembled WGS sequence"/>
</dbReference>
<comment type="caution">
    <text evidence="3">The sequence shown here is derived from an EMBL/GenBank/DDBJ whole genome shotgun (WGS) entry which is preliminary data.</text>
</comment>
<proteinExistence type="inferred from homology"/>
<comment type="similarity">
    <text evidence="1">Belongs to the universal stress protein A family.</text>
</comment>
<evidence type="ECO:0000259" key="2">
    <source>
        <dbReference type="Pfam" id="PF00582"/>
    </source>
</evidence>
<evidence type="ECO:0000256" key="1">
    <source>
        <dbReference type="ARBA" id="ARBA00008791"/>
    </source>
</evidence>
<dbReference type="AlphaFoldDB" id="A0A831WUZ7"/>
<dbReference type="Pfam" id="PF00582">
    <property type="entry name" value="Usp"/>
    <property type="match status" value="1"/>
</dbReference>
<name>A0A831WUZ7_PROAE</name>
<evidence type="ECO:0000313" key="3">
    <source>
        <dbReference type="EMBL" id="HED30714.1"/>
    </source>
</evidence>
<dbReference type="InterPro" id="IPR006016">
    <property type="entry name" value="UspA"/>
</dbReference>
<accession>A0A831WUZ7</accession>
<organism evidence="3">
    <name type="scientific">Prosthecochloris aestuarii</name>
    <dbReference type="NCBI Taxonomy" id="1102"/>
    <lineage>
        <taxon>Bacteria</taxon>
        <taxon>Pseudomonadati</taxon>
        <taxon>Chlorobiota</taxon>
        <taxon>Chlorobiia</taxon>
        <taxon>Chlorobiales</taxon>
        <taxon>Chlorobiaceae</taxon>
        <taxon>Prosthecochloris</taxon>
    </lineage>
</organism>
<reference evidence="3" key="1">
    <citation type="journal article" date="2020" name="mSystems">
        <title>Genome- and Community-Level Interaction Insights into Carbon Utilization and Element Cycling Functions of Hydrothermarchaeota in Hydrothermal Sediment.</title>
        <authorList>
            <person name="Zhou Z."/>
            <person name="Liu Y."/>
            <person name="Xu W."/>
            <person name="Pan J."/>
            <person name="Luo Z.H."/>
            <person name="Li M."/>
        </authorList>
    </citation>
    <scope>NUCLEOTIDE SEQUENCE [LARGE SCALE GENOMIC DNA]</scope>
    <source>
        <strain evidence="3">SpSt-1181</strain>
    </source>
</reference>
<dbReference type="PANTHER" id="PTHR46268">
    <property type="entry name" value="STRESS RESPONSE PROTEIN NHAX"/>
    <property type="match status" value="1"/>
</dbReference>
<feature type="domain" description="UspA" evidence="2">
    <location>
        <begin position="10"/>
        <end position="160"/>
    </location>
</feature>
<sequence length="233" mass="25178">MNTPSRSLSIRRIVVALDCSPHSRASLDAAAAIAKAINAELSGIYVEDINLLRIADLPCDWQTESSSAKERQLDPLQVERSLRMQAKEASRMLGKAAMELNLTHTFRTLRGLVSAELLNAALDSDLLVLGRAGKTPVCRRTLGTTAKKAITEGQMNVLLMRKGFSLAGPLLVLFDGSEGSETALRTAQALSAERSVIHVLLLANSPSSAAVLRKKAEAVTEVPDKRLEFHEIP</sequence>